<name>A0A6P8ZRM1_THRPL</name>
<organism evidence="2">
    <name type="scientific">Thrips palmi</name>
    <name type="common">Melon thrips</name>
    <dbReference type="NCBI Taxonomy" id="161013"/>
    <lineage>
        <taxon>Eukaryota</taxon>
        <taxon>Metazoa</taxon>
        <taxon>Ecdysozoa</taxon>
        <taxon>Arthropoda</taxon>
        <taxon>Hexapoda</taxon>
        <taxon>Insecta</taxon>
        <taxon>Pterygota</taxon>
        <taxon>Neoptera</taxon>
        <taxon>Paraneoptera</taxon>
        <taxon>Thysanoptera</taxon>
        <taxon>Terebrantia</taxon>
        <taxon>Thripoidea</taxon>
        <taxon>Thripidae</taxon>
        <taxon>Thrips</taxon>
    </lineage>
</organism>
<dbReference type="AlphaFoldDB" id="A0A6P8ZRM1"/>
<dbReference type="GeneID" id="117649307"/>
<accession>A0A6P8ZRM1</accession>
<sequence>MIFQLSFYLVSDFESRKQLERWASLRHAVCFSCHASSPRGYVGHYSVHGGSGSRGKCVLQNDYMGRYDIDVEHVECCPSEVLDRPFPCSVSRARKDLHTVLFSFNATSRDIFDDYKIAQVVYASWSSRGGWKQNAIVMKFPRACTSVRTYLPGLYKHFLEHATRAEGPFQGCPVPPGSYRYENVSSRGLVVANIPSLYYGRWRVDGRAYDREACIMCIRLTLRISPRKANTG</sequence>
<keyword evidence="1" id="KW-1185">Reference proteome</keyword>
<evidence type="ECO:0000313" key="2">
    <source>
        <dbReference type="RefSeq" id="XP_034247822.1"/>
    </source>
</evidence>
<dbReference type="Proteomes" id="UP000515158">
    <property type="component" value="Unplaced"/>
</dbReference>
<dbReference type="OrthoDB" id="6609212at2759"/>
<reference evidence="2" key="1">
    <citation type="submission" date="2025-08" db="UniProtKB">
        <authorList>
            <consortium name="RefSeq"/>
        </authorList>
    </citation>
    <scope>IDENTIFICATION</scope>
    <source>
        <tissue evidence="2">Total insect</tissue>
    </source>
</reference>
<dbReference type="KEGG" id="tpal:117649307"/>
<dbReference type="InParanoid" id="A0A6P8ZRM1"/>
<dbReference type="RefSeq" id="XP_034247822.1">
    <property type="nucleotide sequence ID" value="XM_034391931.1"/>
</dbReference>
<evidence type="ECO:0000313" key="1">
    <source>
        <dbReference type="Proteomes" id="UP000515158"/>
    </source>
</evidence>
<gene>
    <name evidence="2" type="primary">LOC117649307</name>
</gene>
<proteinExistence type="predicted"/>
<protein>
    <submittedName>
        <fullName evidence="2">Uncharacterized protein LOC117649307 isoform X1</fullName>
    </submittedName>
</protein>